<gene>
    <name evidence="3" type="ORF">BJ998_000560</name>
</gene>
<reference evidence="3 4" key="1">
    <citation type="submission" date="2020-08" db="EMBL/GenBank/DDBJ databases">
        <title>Sequencing the genomes of 1000 actinobacteria strains.</title>
        <authorList>
            <person name="Klenk H.-P."/>
        </authorList>
    </citation>
    <scope>NUCLEOTIDE SEQUENCE [LARGE SCALE GENOMIC DNA]</scope>
    <source>
        <strain evidence="3 4">DSM 43851</strain>
    </source>
</reference>
<keyword evidence="4" id="KW-1185">Reference proteome</keyword>
<accession>A0A7W9KB64</accession>
<dbReference type="Proteomes" id="UP000585638">
    <property type="component" value="Unassembled WGS sequence"/>
</dbReference>
<protein>
    <recommendedName>
        <fullName evidence="5">PH (Pleckstrin Homology) domain-containing protein</fullName>
    </recommendedName>
</protein>
<proteinExistence type="predicted"/>
<name>A0A7W9KB64_9PSEU</name>
<organism evidence="3 4">
    <name type="scientific">Kutzneria kofuensis</name>
    <dbReference type="NCBI Taxonomy" id="103725"/>
    <lineage>
        <taxon>Bacteria</taxon>
        <taxon>Bacillati</taxon>
        <taxon>Actinomycetota</taxon>
        <taxon>Actinomycetes</taxon>
        <taxon>Pseudonocardiales</taxon>
        <taxon>Pseudonocardiaceae</taxon>
        <taxon>Kutzneria</taxon>
    </lineage>
</organism>
<feature type="transmembrane region" description="Helical" evidence="2">
    <location>
        <begin position="48"/>
        <end position="65"/>
    </location>
</feature>
<evidence type="ECO:0000256" key="2">
    <source>
        <dbReference type="SAM" id="Phobius"/>
    </source>
</evidence>
<evidence type="ECO:0000313" key="4">
    <source>
        <dbReference type="Proteomes" id="UP000585638"/>
    </source>
</evidence>
<feature type="region of interest" description="Disordered" evidence="1">
    <location>
        <begin position="167"/>
        <end position="197"/>
    </location>
</feature>
<comment type="caution">
    <text evidence="3">The sequence shown here is derived from an EMBL/GenBank/DDBJ whole genome shotgun (WGS) entry which is preliminary data.</text>
</comment>
<sequence length="197" mass="21692">MQHRWKPVFRLGVMDAVATACLMGFGGFLALAGIVVLTRLYPGLRPDFIVLFPAGAVFFGTGLRWRMVNVYVGGDGVLLRFFWSTRMMPWGTIAAVENVSVNGVFGDTAGQELWFDLTDGSAADTPICHAPWARTGLLRNVRTRYRYDEGFDELRAVVTERAAGEIRKPATAPPATQLPMRRSAAWAKPVSRGGKRS</sequence>
<keyword evidence="2" id="KW-0472">Membrane</keyword>
<evidence type="ECO:0000256" key="1">
    <source>
        <dbReference type="SAM" id="MobiDB-lite"/>
    </source>
</evidence>
<dbReference type="RefSeq" id="WP_184858178.1">
    <property type="nucleotide sequence ID" value="NZ_BAAAWY010000037.1"/>
</dbReference>
<dbReference type="AlphaFoldDB" id="A0A7W9KB64"/>
<evidence type="ECO:0000313" key="3">
    <source>
        <dbReference type="EMBL" id="MBB5889364.1"/>
    </source>
</evidence>
<evidence type="ECO:0008006" key="5">
    <source>
        <dbReference type="Google" id="ProtNLM"/>
    </source>
</evidence>
<dbReference type="EMBL" id="JACHIR010000001">
    <property type="protein sequence ID" value="MBB5889364.1"/>
    <property type="molecule type" value="Genomic_DNA"/>
</dbReference>
<feature type="transmembrane region" description="Helical" evidence="2">
    <location>
        <begin position="12"/>
        <end position="36"/>
    </location>
</feature>
<keyword evidence="2" id="KW-0812">Transmembrane</keyword>
<keyword evidence="2" id="KW-1133">Transmembrane helix</keyword>